<dbReference type="InterPro" id="IPR050707">
    <property type="entry name" value="HTH_MetabolicPath_Reg"/>
</dbReference>
<protein>
    <submittedName>
        <fullName evidence="6">IclR family transcriptional regulator</fullName>
    </submittedName>
</protein>
<gene>
    <name evidence="6" type="ORF">FYJ74_01695</name>
</gene>
<dbReference type="InterPro" id="IPR036390">
    <property type="entry name" value="WH_DNA-bd_sf"/>
</dbReference>
<evidence type="ECO:0000256" key="2">
    <source>
        <dbReference type="ARBA" id="ARBA00023125"/>
    </source>
</evidence>
<keyword evidence="1" id="KW-0805">Transcription regulation</keyword>
<feature type="domain" description="IclR-ED" evidence="5">
    <location>
        <begin position="74"/>
        <end position="245"/>
    </location>
</feature>
<reference evidence="6 7" key="1">
    <citation type="submission" date="2019-08" db="EMBL/GenBank/DDBJ databases">
        <title>In-depth cultivation of the pig gut microbiome towards novel bacterial diversity and tailored functional studies.</title>
        <authorList>
            <person name="Wylensek D."/>
            <person name="Hitch T.C.A."/>
            <person name="Clavel T."/>
        </authorList>
    </citation>
    <scope>NUCLEOTIDE SEQUENCE [LARGE SCALE GENOMIC DNA]</scope>
    <source>
        <strain evidence="6 7">SM-530-WT-4B</strain>
    </source>
</reference>
<evidence type="ECO:0000259" key="5">
    <source>
        <dbReference type="PROSITE" id="PS51078"/>
    </source>
</evidence>
<evidence type="ECO:0000313" key="6">
    <source>
        <dbReference type="EMBL" id="MST54766.1"/>
    </source>
</evidence>
<feature type="domain" description="HTH iclR-type" evidence="4">
    <location>
        <begin position="11"/>
        <end position="73"/>
    </location>
</feature>
<sequence length="245" mass="27092">MSDSTKSESTSRTLEHGLDVLLCFLKNHRELSLTEIARTVGRNTTSTYRLIQTLAEKGFLSRNPENRKYFPGMAVKMLGELVDDKEELRLAAHPYLVKVHREFNENVSVYIYHNFKRLCIDRIESTHPLRQTVLVGEELPLTLGGGGTALLAFLPPKVQAAVMKSDPGVSPEKLQEIRKKGYAVSYDEMGQGSVGIGVPIFDKNGQVLAALNLSGPTNRLTDDVVERGVARLREIAAQVTSELAS</sequence>
<comment type="caution">
    <text evidence="6">The sequence shown here is derived from an EMBL/GenBank/DDBJ whole genome shotgun (WGS) entry which is preliminary data.</text>
</comment>
<dbReference type="InterPro" id="IPR036388">
    <property type="entry name" value="WH-like_DNA-bd_sf"/>
</dbReference>
<evidence type="ECO:0000256" key="1">
    <source>
        <dbReference type="ARBA" id="ARBA00023015"/>
    </source>
</evidence>
<dbReference type="Pfam" id="PF09339">
    <property type="entry name" value="HTH_IclR"/>
    <property type="match status" value="1"/>
</dbReference>
<evidence type="ECO:0000259" key="4">
    <source>
        <dbReference type="PROSITE" id="PS51077"/>
    </source>
</evidence>
<dbReference type="EMBL" id="VUNH01000001">
    <property type="protein sequence ID" value="MST54766.1"/>
    <property type="molecule type" value="Genomic_DNA"/>
</dbReference>
<dbReference type="SUPFAM" id="SSF46785">
    <property type="entry name" value="Winged helix' DNA-binding domain"/>
    <property type="match status" value="1"/>
</dbReference>
<dbReference type="PROSITE" id="PS51077">
    <property type="entry name" value="HTH_ICLR"/>
    <property type="match status" value="1"/>
</dbReference>
<dbReference type="PANTHER" id="PTHR30136">
    <property type="entry name" value="HELIX-TURN-HELIX TRANSCRIPTIONAL REGULATOR, ICLR FAMILY"/>
    <property type="match status" value="1"/>
</dbReference>
<keyword evidence="7" id="KW-1185">Reference proteome</keyword>
<dbReference type="SMART" id="SM00346">
    <property type="entry name" value="HTH_ICLR"/>
    <property type="match status" value="1"/>
</dbReference>
<dbReference type="AlphaFoldDB" id="A0A6L5Y937"/>
<keyword evidence="2" id="KW-0238">DNA-binding</keyword>
<dbReference type="Gene3D" id="3.30.450.40">
    <property type="match status" value="1"/>
</dbReference>
<dbReference type="PROSITE" id="PS51078">
    <property type="entry name" value="ICLR_ED"/>
    <property type="match status" value="1"/>
</dbReference>
<organism evidence="6 7">
    <name type="scientific">Pyramidobacter porci</name>
    <dbReference type="NCBI Taxonomy" id="2605789"/>
    <lineage>
        <taxon>Bacteria</taxon>
        <taxon>Thermotogati</taxon>
        <taxon>Synergistota</taxon>
        <taxon>Synergistia</taxon>
        <taxon>Synergistales</taxon>
        <taxon>Dethiosulfovibrionaceae</taxon>
        <taxon>Pyramidobacter</taxon>
    </lineage>
</organism>
<evidence type="ECO:0000313" key="7">
    <source>
        <dbReference type="Proteomes" id="UP000473699"/>
    </source>
</evidence>
<dbReference type="RefSeq" id="WP_154527883.1">
    <property type="nucleotide sequence ID" value="NZ_VUNH01000001.1"/>
</dbReference>
<dbReference type="GO" id="GO:0003677">
    <property type="term" value="F:DNA binding"/>
    <property type="evidence" value="ECO:0007669"/>
    <property type="project" value="UniProtKB-KW"/>
</dbReference>
<keyword evidence="3" id="KW-0804">Transcription</keyword>
<dbReference type="PANTHER" id="PTHR30136:SF24">
    <property type="entry name" value="HTH-TYPE TRANSCRIPTIONAL REPRESSOR ALLR"/>
    <property type="match status" value="1"/>
</dbReference>
<dbReference type="InterPro" id="IPR029016">
    <property type="entry name" value="GAF-like_dom_sf"/>
</dbReference>
<dbReference type="InterPro" id="IPR014757">
    <property type="entry name" value="Tscrpt_reg_IclR_C"/>
</dbReference>
<dbReference type="Pfam" id="PF01614">
    <property type="entry name" value="IclR_C"/>
    <property type="match status" value="1"/>
</dbReference>
<dbReference type="GO" id="GO:0045892">
    <property type="term" value="P:negative regulation of DNA-templated transcription"/>
    <property type="evidence" value="ECO:0007669"/>
    <property type="project" value="TreeGrafter"/>
</dbReference>
<dbReference type="GO" id="GO:0003700">
    <property type="term" value="F:DNA-binding transcription factor activity"/>
    <property type="evidence" value="ECO:0007669"/>
    <property type="project" value="TreeGrafter"/>
</dbReference>
<evidence type="ECO:0000256" key="3">
    <source>
        <dbReference type="ARBA" id="ARBA00023163"/>
    </source>
</evidence>
<accession>A0A6L5Y937</accession>
<dbReference type="Proteomes" id="UP000473699">
    <property type="component" value="Unassembled WGS sequence"/>
</dbReference>
<dbReference type="SUPFAM" id="SSF55781">
    <property type="entry name" value="GAF domain-like"/>
    <property type="match status" value="1"/>
</dbReference>
<dbReference type="InterPro" id="IPR005471">
    <property type="entry name" value="Tscrpt_reg_IclR_N"/>
</dbReference>
<name>A0A6L5Y937_9BACT</name>
<dbReference type="Gene3D" id="1.10.10.10">
    <property type="entry name" value="Winged helix-like DNA-binding domain superfamily/Winged helix DNA-binding domain"/>
    <property type="match status" value="1"/>
</dbReference>
<proteinExistence type="predicted"/>